<dbReference type="RefSeq" id="WP_103431903.1">
    <property type="nucleotide sequence ID" value="NZ_PPXF01000058.1"/>
</dbReference>
<proteinExistence type="predicted"/>
<accession>A0A2S3Z8A7</accession>
<evidence type="ECO:0000313" key="2">
    <source>
        <dbReference type="Proteomes" id="UP000237104"/>
    </source>
</evidence>
<evidence type="ECO:0000313" key="1">
    <source>
        <dbReference type="EMBL" id="POH61771.1"/>
    </source>
</evidence>
<comment type="caution">
    <text evidence="1">The sequence shown here is derived from an EMBL/GenBank/DDBJ whole genome shotgun (WGS) entry which is preliminary data.</text>
</comment>
<dbReference type="AlphaFoldDB" id="A0A2S3Z8A7"/>
<protein>
    <submittedName>
        <fullName evidence="1">Uncharacterized protein</fullName>
    </submittedName>
</protein>
<sequence length="199" mass="21988">MVITVDDQPGSLLDLLWVREAHQLQPGGDDLPPLLSETPLVVRDSAVDAETHAAWAEAWPRVWDAAAAHAGEERDPGLFEEIQRTVVGSTERADLLHRIVGPNWRDLFGDTAFNGASYRTWSDAAAHTQLVALPARLEDSPERRSLPGLIRAWEAGLTKIVSIPCRGEFTRTVGRTGLLLTNTTREDSDGYQRALRTFI</sequence>
<name>A0A2S3Z8A7_9MICO</name>
<dbReference type="OrthoDB" id="4933261at2"/>
<dbReference type="Proteomes" id="UP000237104">
    <property type="component" value="Unassembled WGS sequence"/>
</dbReference>
<reference evidence="1 2" key="1">
    <citation type="submission" date="2018-01" db="EMBL/GenBank/DDBJ databases">
        <title>Cryobacterium sp. nov., from glaciers in China.</title>
        <authorList>
            <person name="Liu Q."/>
            <person name="Xin Y.-H."/>
        </authorList>
    </citation>
    <scope>NUCLEOTIDE SEQUENCE [LARGE SCALE GENOMIC DNA]</scope>
    <source>
        <strain evidence="1 2">TMB1-8</strain>
    </source>
</reference>
<organism evidence="1 2">
    <name type="scientific">Cryobacterium zongtaii</name>
    <dbReference type="NCBI Taxonomy" id="1259217"/>
    <lineage>
        <taxon>Bacteria</taxon>
        <taxon>Bacillati</taxon>
        <taxon>Actinomycetota</taxon>
        <taxon>Actinomycetes</taxon>
        <taxon>Micrococcales</taxon>
        <taxon>Microbacteriaceae</taxon>
        <taxon>Cryobacterium</taxon>
    </lineage>
</organism>
<dbReference type="EMBL" id="PPXF01000058">
    <property type="protein sequence ID" value="POH61771.1"/>
    <property type="molecule type" value="Genomic_DNA"/>
</dbReference>
<gene>
    <name evidence="1" type="ORF">C3B59_14285</name>
</gene>